<dbReference type="Proteomes" id="UP001652623">
    <property type="component" value="Chromosome 11"/>
</dbReference>
<dbReference type="InParanoid" id="A0A6P4B7X1"/>
<dbReference type="Pfam" id="PF00561">
    <property type="entry name" value="Abhydrolase_1"/>
    <property type="match status" value="1"/>
</dbReference>
<feature type="domain" description="AB hydrolase-1" evidence="2">
    <location>
        <begin position="23"/>
        <end position="255"/>
    </location>
</feature>
<dbReference type="AlphaFoldDB" id="A0A6P4B7X1"/>
<dbReference type="Gene3D" id="3.40.50.1820">
    <property type="entry name" value="alpha/beta hydrolase"/>
    <property type="match status" value="1"/>
</dbReference>
<dbReference type="FunCoup" id="A0A6P4B7X1">
    <property type="interactions" value="1"/>
</dbReference>
<name>A0A6P4B7X1_ZIZJJ</name>
<evidence type="ECO:0000256" key="1">
    <source>
        <dbReference type="ARBA" id="ARBA00008645"/>
    </source>
</evidence>
<sequence length="272" mass="30402">MVIKERGLSSSMNAKIIGSGSETIILAHGFGTDQSIWEKIVPDLAQHFNVFLFDWLFSGAVNDQNLYDPSKYTSYEHFADDLIDLLDEFNLKSVIFLGHSMSGMIGCIASVKRPQLFKQLILVGASPRFMNTDDYEGGFEESQIKNILSDIETNYNDWASNFSSLVVDANDPASVDKVKDCFLKMRHEVAIPLAKIVFYSDEREILNKVETPCTIIQSSSDIVVPNTVAFYMQKNIKAKSTVEIIDADGHFPQLTAQLQLLDALKVTLGVWS</sequence>
<comment type="similarity">
    <text evidence="1">Belongs to the AB hydrolase superfamily.</text>
</comment>
<keyword evidence="3" id="KW-1185">Reference proteome</keyword>
<dbReference type="InterPro" id="IPR029058">
    <property type="entry name" value="AB_hydrolase_fold"/>
</dbReference>
<evidence type="ECO:0000313" key="3">
    <source>
        <dbReference type="Proteomes" id="UP001652623"/>
    </source>
</evidence>
<dbReference type="PANTHER" id="PTHR43039">
    <property type="entry name" value="ESTERASE-RELATED"/>
    <property type="match status" value="1"/>
</dbReference>
<organism evidence="3 4">
    <name type="scientific">Ziziphus jujuba</name>
    <name type="common">Chinese jujube</name>
    <name type="synonym">Ziziphus sativa</name>
    <dbReference type="NCBI Taxonomy" id="326968"/>
    <lineage>
        <taxon>Eukaryota</taxon>
        <taxon>Viridiplantae</taxon>
        <taxon>Streptophyta</taxon>
        <taxon>Embryophyta</taxon>
        <taxon>Tracheophyta</taxon>
        <taxon>Spermatophyta</taxon>
        <taxon>Magnoliopsida</taxon>
        <taxon>eudicotyledons</taxon>
        <taxon>Gunneridae</taxon>
        <taxon>Pentapetalae</taxon>
        <taxon>rosids</taxon>
        <taxon>fabids</taxon>
        <taxon>Rosales</taxon>
        <taxon>Rhamnaceae</taxon>
        <taxon>Paliureae</taxon>
        <taxon>Ziziphus</taxon>
    </lineage>
</organism>
<dbReference type="KEGG" id="zju:107431844"/>
<proteinExistence type="inferred from homology"/>
<dbReference type="GeneID" id="107431844"/>
<evidence type="ECO:0000259" key="2">
    <source>
        <dbReference type="Pfam" id="PF00561"/>
    </source>
</evidence>
<dbReference type="RefSeq" id="XP_015898338.2">
    <property type="nucleotide sequence ID" value="XM_016042852.4"/>
</dbReference>
<evidence type="ECO:0000313" key="4">
    <source>
        <dbReference type="RefSeq" id="XP_015898338.2"/>
    </source>
</evidence>
<reference evidence="4" key="1">
    <citation type="submission" date="2025-08" db="UniProtKB">
        <authorList>
            <consortium name="RefSeq"/>
        </authorList>
    </citation>
    <scope>IDENTIFICATION</scope>
    <source>
        <tissue evidence="4">Seedling</tissue>
    </source>
</reference>
<dbReference type="SUPFAM" id="SSF53474">
    <property type="entry name" value="alpha/beta-Hydrolases"/>
    <property type="match status" value="1"/>
</dbReference>
<dbReference type="InterPro" id="IPR000073">
    <property type="entry name" value="AB_hydrolase_1"/>
</dbReference>
<dbReference type="GO" id="GO:0016787">
    <property type="term" value="F:hydrolase activity"/>
    <property type="evidence" value="ECO:0007669"/>
    <property type="project" value="UniProtKB-KW"/>
</dbReference>
<accession>A0A6P4B7X1</accession>
<protein>
    <submittedName>
        <fullName evidence="4">Strigolactone esterase D14</fullName>
    </submittedName>
</protein>
<gene>
    <name evidence="4" type="primary">LOC107431844</name>
</gene>